<evidence type="ECO:0000313" key="1">
    <source>
        <dbReference type="EMBL" id="KAF3485014.1"/>
    </source>
</evidence>
<proteinExistence type="predicted"/>
<dbReference type="EMBL" id="QGKX02002183">
    <property type="protein sequence ID" value="KAF3485014.1"/>
    <property type="molecule type" value="Genomic_DNA"/>
</dbReference>
<accession>A0A8S9MX44</accession>
<reference evidence="1" key="1">
    <citation type="submission" date="2019-12" db="EMBL/GenBank/DDBJ databases">
        <title>Genome sequencing and annotation of Brassica cretica.</title>
        <authorList>
            <person name="Studholme D.J."/>
            <person name="Sarris P."/>
        </authorList>
    </citation>
    <scope>NUCLEOTIDE SEQUENCE</scope>
    <source>
        <strain evidence="1">PFS-109/04</strain>
        <tissue evidence="1">Leaf</tissue>
    </source>
</reference>
<dbReference type="Proteomes" id="UP000712600">
    <property type="component" value="Unassembled WGS sequence"/>
</dbReference>
<gene>
    <name evidence="1" type="ORF">F2Q69_00055087</name>
</gene>
<comment type="caution">
    <text evidence="1">The sequence shown here is derived from an EMBL/GenBank/DDBJ whole genome shotgun (WGS) entry which is preliminary data.</text>
</comment>
<organism evidence="1 2">
    <name type="scientific">Brassica cretica</name>
    <name type="common">Mustard</name>
    <dbReference type="NCBI Taxonomy" id="69181"/>
    <lineage>
        <taxon>Eukaryota</taxon>
        <taxon>Viridiplantae</taxon>
        <taxon>Streptophyta</taxon>
        <taxon>Embryophyta</taxon>
        <taxon>Tracheophyta</taxon>
        <taxon>Spermatophyta</taxon>
        <taxon>Magnoliopsida</taxon>
        <taxon>eudicotyledons</taxon>
        <taxon>Gunneridae</taxon>
        <taxon>Pentapetalae</taxon>
        <taxon>rosids</taxon>
        <taxon>malvids</taxon>
        <taxon>Brassicales</taxon>
        <taxon>Brassicaceae</taxon>
        <taxon>Brassiceae</taxon>
        <taxon>Brassica</taxon>
    </lineage>
</organism>
<sequence>MGVILISTGPSALELYFCLIHFWEAGTGSKGGALIGVELLIIAEQRSSHHIVLHGTSFEEFLRNEKQRATQQQCSTNSRPVSTTPVILLVATVNPNRIGGTLAFSSMSSSGVFIDKDFNPQSTTSILLQNRGQQKALLRLCSKCSNENIPVYDNNDQAVFVLLGDAGRELTGKHASGLVDKYFEANGDLGPDHEMPACPTSFDRHHWSNT</sequence>
<protein>
    <submittedName>
        <fullName evidence="1">Uncharacterized protein</fullName>
    </submittedName>
</protein>
<evidence type="ECO:0000313" key="2">
    <source>
        <dbReference type="Proteomes" id="UP000712600"/>
    </source>
</evidence>
<name>A0A8S9MX44_BRACR</name>
<dbReference type="AlphaFoldDB" id="A0A8S9MX44"/>